<dbReference type="Proteomes" id="UP001595712">
    <property type="component" value="Unassembled WGS sequence"/>
</dbReference>
<sequence>MNDAMTTEPDADGRAWDSRLGWAYGLIADDPLDRAAAHMGHAQARERVSKALKHFNETFDLNHPNGRIETWVLPLAEAYEAHRDAMQHVLPDALWNRPSGALGDWPGLPYALLYLEWEARYPQEWTTHAKKWGSKARLIRKLADPDLPAAAQAKLGELIDLAVRRAYRCKDREYVHVARAIDGPGLRMKLEAAADADDPWARLHAGYVLWLLDRPDLPNTRRTWEFWRAGNGRDTSDLLP</sequence>
<dbReference type="RefSeq" id="WP_387978218.1">
    <property type="nucleotide sequence ID" value="NZ_JBHRWO010000018.1"/>
</dbReference>
<comment type="caution">
    <text evidence="1">The sequence shown here is derived from an EMBL/GenBank/DDBJ whole genome shotgun (WGS) entry which is preliminary data.</text>
</comment>
<reference evidence="2" key="1">
    <citation type="journal article" date="2019" name="Int. J. Syst. Evol. Microbiol.">
        <title>The Global Catalogue of Microorganisms (GCM) 10K type strain sequencing project: providing services to taxonomists for standard genome sequencing and annotation.</title>
        <authorList>
            <consortium name="The Broad Institute Genomics Platform"/>
            <consortium name="The Broad Institute Genome Sequencing Center for Infectious Disease"/>
            <person name="Wu L."/>
            <person name="Ma J."/>
        </authorList>
    </citation>
    <scope>NUCLEOTIDE SEQUENCE [LARGE SCALE GENOMIC DNA]</scope>
    <source>
        <strain evidence="2">CGMCC 4.7396</strain>
    </source>
</reference>
<gene>
    <name evidence="1" type="ORF">ACFO8M_18360</name>
</gene>
<protein>
    <recommendedName>
        <fullName evidence="3">DUF4034 domain-containing protein</fullName>
    </recommendedName>
</protein>
<keyword evidence="2" id="KW-1185">Reference proteome</keyword>
<evidence type="ECO:0000313" key="2">
    <source>
        <dbReference type="Proteomes" id="UP001595712"/>
    </source>
</evidence>
<evidence type="ECO:0008006" key="3">
    <source>
        <dbReference type="Google" id="ProtNLM"/>
    </source>
</evidence>
<proteinExistence type="predicted"/>
<name>A0ABV7Q4B9_9ACTN</name>
<organism evidence="1 2">
    <name type="scientific">Glycomyces rhizosphaerae</name>
    <dbReference type="NCBI Taxonomy" id="2054422"/>
    <lineage>
        <taxon>Bacteria</taxon>
        <taxon>Bacillati</taxon>
        <taxon>Actinomycetota</taxon>
        <taxon>Actinomycetes</taxon>
        <taxon>Glycomycetales</taxon>
        <taxon>Glycomycetaceae</taxon>
        <taxon>Glycomyces</taxon>
    </lineage>
</organism>
<evidence type="ECO:0000313" key="1">
    <source>
        <dbReference type="EMBL" id="MFC3494453.1"/>
    </source>
</evidence>
<dbReference type="EMBL" id="JBHRWO010000018">
    <property type="protein sequence ID" value="MFC3494453.1"/>
    <property type="molecule type" value="Genomic_DNA"/>
</dbReference>
<accession>A0ABV7Q4B9</accession>